<dbReference type="InterPro" id="IPR010775">
    <property type="entry name" value="DUF1365"/>
</dbReference>
<dbReference type="PANTHER" id="PTHR33973:SF4">
    <property type="entry name" value="OS07G0153300 PROTEIN"/>
    <property type="match status" value="1"/>
</dbReference>
<organism evidence="1 2">
    <name type="scientific">Pilimelia terevasa</name>
    <dbReference type="NCBI Taxonomy" id="53372"/>
    <lineage>
        <taxon>Bacteria</taxon>
        <taxon>Bacillati</taxon>
        <taxon>Actinomycetota</taxon>
        <taxon>Actinomycetes</taxon>
        <taxon>Micromonosporales</taxon>
        <taxon>Micromonosporaceae</taxon>
        <taxon>Pilimelia</taxon>
    </lineage>
</organism>
<comment type="caution">
    <text evidence="1">The sequence shown here is derived from an EMBL/GenBank/DDBJ whole genome shotgun (WGS) entry which is preliminary data.</text>
</comment>
<reference evidence="1" key="2">
    <citation type="submission" date="2020-09" db="EMBL/GenBank/DDBJ databases">
        <authorList>
            <person name="Sun Q."/>
            <person name="Ohkuma M."/>
        </authorList>
    </citation>
    <scope>NUCLEOTIDE SEQUENCE</scope>
    <source>
        <strain evidence="1">JCM 3091</strain>
    </source>
</reference>
<evidence type="ECO:0000313" key="2">
    <source>
        <dbReference type="Proteomes" id="UP000662200"/>
    </source>
</evidence>
<sequence>MTAAADLPALPALVVGHVRHLRVRPVRHGFRYRHWHWLVDLDDPPRVPWALRPLARFAQRDHLCGGAAGGGRAAGRDGGLGGIKADVVRLLAAHGVAADDRWRVLMLAHARQWGYVFNPLTVYWCLDPRGRLGAAVLEVHNTYGQRHAYVLRPDGDGAAGMDKEFYVSPFNDVSGRYQVRLTLSPAVVGVAVDLYRDDALVLAATVHGVPRPATGRALLGRLAVMPAATLRVTALIHWHGVRLWRRLPVQPRPARNHPEVAP</sequence>
<dbReference type="Pfam" id="PF07103">
    <property type="entry name" value="DUF1365"/>
    <property type="match status" value="1"/>
</dbReference>
<keyword evidence="2" id="KW-1185">Reference proteome</keyword>
<proteinExistence type="predicted"/>
<accession>A0A8J3BVS1</accession>
<dbReference type="Proteomes" id="UP000662200">
    <property type="component" value="Unassembled WGS sequence"/>
</dbReference>
<gene>
    <name evidence="1" type="ORF">GCM10010124_39430</name>
</gene>
<dbReference type="EMBL" id="BMQC01000023">
    <property type="protein sequence ID" value="GGK42701.1"/>
    <property type="molecule type" value="Genomic_DNA"/>
</dbReference>
<protein>
    <submittedName>
        <fullName evidence="1">DUF1365 domain-containing protein</fullName>
    </submittedName>
</protein>
<name>A0A8J3BVS1_9ACTN</name>
<evidence type="ECO:0000313" key="1">
    <source>
        <dbReference type="EMBL" id="GGK42701.1"/>
    </source>
</evidence>
<reference evidence="1" key="1">
    <citation type="journal article" date="2014" name="Int. J. Syst. Evol. Microbiol.">
        <title>Complete genome sequence of Corynebacterium casei LMG S-19264T (=DSM 44701T), isolated from a smear-ripened cheese.</title>
        <authorList>
            <consortium name="US DOE Joint Genome Institute (JGI-PGF)"/>
            <person name="Walter F."/>
            <person name="Albersmeier A."/>
            <person name="Kalinowski J."/>
            <person name="Ruckert C."/>
        </authorList>
    </citation>
    <scope>NUCLEOTIDE SEQUENCE</scope>
    <source>
        <strain evidence="1">JCM 3091</strain>
    </source>
</reference>
<dbReference type="PANTHER" id="PTHR33973">
    <property type="entry name" value="OS07G0153300 PROTEIN"/>
    <property type="match status" value="1"/>
</dbReference>
<dbReference type="RefSeq" id="WP_229789935.1">
    <property type="nucleotide sequence ID" value="NZ_BMQC01000023.1"/>
</dbReference>
<dbReference type="AlphaFoldDB" id="A0A8J3BVS1"/>